<protein>
    <submittedName>
        <fullName evidence="1">Uncharacterized protein</fullName>
    </submittedName>
</protein>
<evidence type="ECO:0000313" key="2">
    <source>
        <dbReference type="Proteomes" id="UP001221757"/>
    </source>
</evidence>
<sequence>MYLHHWNMLADCVTWMLRHDPQLLSTQEWKDILEGLITMRGHSNSRTYKRGAKVVACLRPALIASNVSNIEGVLPVAPESCPELSLEQTHEMIWLVAKTGFRFEFCALDRRASGEERVDSVKQCFAGNMLIGVPLYLSQLGWAAPKVEDRHRYVHRTARLMLKWSTKTRRPDIIQRVNQTLQWSVAEMEALEQAVCRYYTQAFWEYFGRAAVVPLRLAHDVAPAAAKL</sequence>
<evidence type="ECO:0000313" key="1">
    <source>
        <dbReference type="EMBL" id="KAJ7683791.1"/>
    </source>
</evidence>
<gene>
    <name evidence="1" type="ORF">B0H17DRAFT_1204925</name>
</gene>
<name>A0AAD7GAM3_MYCRO</name>
<accession>A0AAD7GAM3</accession>
<reference evidence="1" key="1">
    <citation type="submission" date="2023-03" db="EMBL/GenBank/DDBJ databases">
        <title>Massive genome expansion in bonnet fungi (Mycena s.s.) driven by repeated elements and novel gene families across ecological guilds.</title>
        <authorList>
            <consortium name="Lawrence Berkeley National Laboratory"/>
            <person name="Harder C.B."/>
            <person name="Miyauchi S."/>
            <person name="Viragh M."/>
            <person name="Kuo A."/>
            <person name="Thoen E."/>
            <person name="Andreopoulos B."/>
            <person name="Lu D."/>
            <person name="Skrede I."/>
            <person name="Drula E."/>
            <person name="Henrissat B."/>
            <person name="Morin E."/>
            <person name="Kohler A."/>
            <person name="Barry K."/>
            <person name="LaButti K."/>
            <person name="Morin E."/>
            <person name="Salamov A."/>
            <person name="Lipzen A."/>
            <person name="Mereny Z."/>
            <person name="Hegedus B."/>
            <person name="Baldrian P."/>
            <person name="Stursova M."/>
            <person name="Weitz H."/>
            <person name="Taylor A."/>
            <person name="Grigoriev I.V."/>
            <person name="Nagy L.G."/>
            <person name="Martin F."/>
            <person name="Kauserud H."/>
        </authorList>
    </citation>
    <scope>NUCLEOTIDE SEQUENCE</scope>
    <source>
        <strain evidence="1">CBHHK067</strain>
    </source>
</reference>
<dbReference type="EMBL" id="JARKIE010000105">
    <property type="protein sequence ID" value="KAJ7683791.1"/>
    <property type="molecule type" value="Genomic_DNA"/>
</dbReference>
<proteinExistence type="predicted"/>
<dbReference type="AlphaFoldDB" id="A0AAD7GAM3"/>
<comment type="caution">
    <text evidence="1">The sequence shown here is derived from an EMBL/GenBank/DDBJ whole genome shotgun (WGS) entry which is preliminary data.</text>
</comment>
<dbReference type="Proteomes" id="UP001221757">
    <property type="component" value="Unassembled WGS sequence"/>
</dbReference>
<organism evidence="1 2">
    <name type="scientific">Mycena rosella</name>
    <name type="common">Pink bonnet</name>
    <name type="synonym">Agaricus rosellus</name>
    <dbReference type="NCBI Taxonomy" id="1033263"/>
    <lineage>
        <taxon>Eukaryota</taxon>
        <taxon>Fungi</taxon>
        <taxon>Dikarya</taxon>
        <taxon>Basidiomycota</taxon>
        <taxon>Agaricomycotina</taxon>
        <taxon>Agaricomycetes</taxon>
        <taxon>Agaricomycetidae</taxon>
        <taxon>Agaricales</taxon>
        <taxon>Marasmiineae</taxon>
        <taxon>Mycenaceae</taxon>
        <taxon>Mycena</taxon>
    </lineage>
</organism>
<keyword evidence="2" id="KW-1185">Reference proteome</keyword>